<dbReference type="PANTHER" id="PTHR11362">
    <property type="entry name" value="PHOSPHATIDYLETHANOLAMINE-BINDING PROTEIN"/>
    <property type="match status" value="1"/>
</dbReference>
<comment type="caution">
    <text evidence="2">The sequence shown here is derived from an EMBL/GenBank/DDBJ whole genome shotgun (WGS) entry which is preliminary data.</text>
</comment>
<dbReference type="EMBL" id="AMGV01000034">
    <property type="protein sequence ID" value="KEF51003.1"/>
    <property type="molecule type" value="Genomic_DNA"/>
</dbReference>
<reference evidence="2 3" key="1">
    <citation type="submission" date="2013-03" db="EMBL/GenBank/DDBJ databases">
        <title>The Genome Sequence of Exophiala aquamarina CBS 119918.</title>
        <authorList>
            <consortium name="The Broad Institute Genomics Platform"/>
            <person name="Cuomo C."/>
            <person name="de Hoog S."/>
            <person name="Gorbushina A."/>
            <person name="Walker B."/>
            <person name="Young S.K."/>
            <person name="Zeng Q."/>
            <person name="Gargeya S."/>
            <person name="Fitzgerald M."/>
            <person name="Haas B."/>
            <person name="Abouelleil A."/>
            <person name="Allen A.W."/>
            <person name="Alvarado L."/>
            <person name="Arachchi H.M."/>
            <person name="Berlin A.M."/>
            <person name="Chapman S.B."/>
            <person name="Gainer-Dewar J."/>
            <person name="Goldberg J."/>
            <person name="Griggs A."/>
            <person name="Gujja S."/>
            <person name="Hansen M."/>
            <person name="Howarth C."/>
            <person name="Imamovic A."/>
            <person name="Ireland A."/>
            <person name="Larimer J."/>
            <person name="McCowan C."/>
            <person name="Murphy C."/>
            <person name="Pearson M."/>
            <person name="Poon T.W."/>
            <person name="Priest M."/>
            <person name="Roberts A."/>
            <person name="Saif S."/>
            <person name="Shea T."/>
            <person name="Sisk P."/>
            <person name="Sykes S."/>
            <person name="Wortman J."/>
            <person name="Nusbaum C."/>
            <person name="Birren B."/>
        </authorList>
    </citation>
    <scope>NUCLEOTIDE SEQUENCE [LARGE SCALE GENOMIC DNA]</scope>
    <source>
        <strain evidence="2 3">CBS 119918</strain>
    </source>
</reference>
<dbReference type="Pfam" id="PF01161">
    <property type="entry name" value="PBP"/>
    <property type="match status" value="1"/>
</dbReference>
<dbReference type="InterPro" id="IPR035810">
    <property type="entry name" value="PEBP_euk"/>
</dbReference>
<dbReference type="CDD" id="cd00866">
    <property type="entry name" value="PEBP_euk"/>
    <property type="match status" value="1"/>
</dbReference>
<dbReference type="GO" id="GO:0005543">
    <property type="term" value="F:phospholipid binding"/>
    <property type="evidence" value="ECO:0007669"/>
    <property type="project" value="TreeGrafter"/>
</dbReference>
<dbReference type="Gene3D" id="3.90.280.10">
    <property type="entry name" value="PEBP-like"/>
    <property type="match status" value="1"/>
</dbReference>
<evidence type="ECO:0008006" key="4">
    <source>
        <dbReference type="Google" id="ProtNLM"/>
    </source>
</evidence>
<gene>
    <name evidence="2" type="ORF">A1O9_12929</name>
</gene>
<dbReference type="Proteomes" id="UP000027920">
    <property type="component" value="Unassembled WGS sequence"/>
</dbReference>
<sequence>MKYSYSLAVSALAVIVNAQSAPDFPIEVDERFSVIWADTTTRLSAGDLVPRDSILEAPELLAPNNSSSSETYLVFLIDQDVVPEGQDEKVEFLHWFQPNLAESDDLLTGLLAIQNSSDSSSATLPSASYLAPTPPGGSGVHRYTFVLYSQPDDFRVPATYAAFFADVPDLSNRLPFDIEKFAEDSGLGEPVAANWLRVLNGTAEETSIALTSTAAPTTTSSDSTNTASATTTSTSSGSSTGTATRTTSSDTAAATATGNSAGMMDARGNLKELVFGLAFGLVGMGLWL</sequence>
<evidence type="ECO:0000256" key="1">
    <source>
        <dbReference type="SAM" id="MobiDB-lite"/>
    </source>
</evidence>
<dbReference type="RefSeq" id="XP_013253593.1">
    <property type="nucleotide sequence ID" value="XM_013398139.1"/>
</dbReference>
<protein>
    <recommendedName>
        <fullName evidence="4">Phosphatidylethanolamine-binding protein</fullName>
    </recommendedName>
</protein>
<keyword evidence="3" id="KW-1185">Reference proteome</keyword>
<dbReference type="GeneID" id="25287823"/>
<dbReference type="GO" id="GO:0046578">
    <property type="term" value="P:regulation of Ras protein signal transduction"/>
    <property type="evidence" value="ECO:0007669"/>
    <property type="project" value="TreeGrafter"/>
</dbReference>
<dbReference type="STRING" id="1182545.A0A072NVC2"/>
<dbReference type="InterPro" id="IPR036610">
    <property type="entry name" value="PEBP-like_sf"/>
</dbReference>
<dbReference type="PANTHER" id="PTHR11362:SF141">
    <property type="entry name" value="PHOSPHATIDYLETHANOLAMINE-BINDING PROTEIN"/>
    <property type="match status" value="1"/>
</dbReference>
<dbReference type="OrthoDB" id="440553at2759"/>
<dbReference type="GO" id="GO:0030162">
    <property type="term" value="P:regulation of proteolysis"/>
    <property type="evidence" value="ECO:0007669"/>
    <property type="project" value="TreeGrafter"/>
</dbReference>
<organism evidence="2 3">
    <name type="scientific">Exophiala aquamarina CBS 119918</name>
    <dbReference type="NCBI Taxonomy" id="1182545"/>
    <lineage>
        <taxon>Eukaryota</taxon>
        <taxon>Fungi</taxon>
        <taxon>Dikarya</taxon>
        <taxon>Ascomycota</taxon>
        <taxon>Pezizomycotina</taxon>
        <taxon>Eurotiomycetes</taxon>
        <taxon>Chaetothyriomycetidae</taxon>
        <taxon>Chaetothyriales</taxon>
        <taxon>Herpotrichiellaceae</taxon>
        <taxon>Exophiala</taxon>
    </lineage>
</organism>
<dbReference type="InterPro" id="IPR008914">
    <property type="entry name" value="PEBP"/>
</dbReference>
<dbReference type="HOGENOM" id="CLU_043994_4_0_1"/>
<evidence type="ECO:0000313" key="2">
    <source>
        <dbReference type="EMBL" id="KEF51003.1"/>
    </source>
</evidence>
<dbReference type="GO" id="GO:0030414">
    <property type="term" value="F:peptidase inhibitor activity"/>
    <property type="evidence" value="ECO:0007669"/>
    <property type="project" value="TreeGrafter"/>
</dbReference>
<dbReference type="VEuPathDB" id="FungiDB:A1O9_12929"/>
<dbReference type="AlphaFoldDB" id="A0A072NVC2"/>
<proteinExistence type="predicted"/>
<evidence type="ECO:0000313" key="3">
    <source>
        <dbReference type="Proteomes" id="UP000027920"/>
    </source>
</evidence>
<feature type="region of interest" description="Disordered" evidence="1">
    <location>
        <begin position="211"/>
        <end position="252"/>
    </location>
</feature>
<name>A0A072NVC2_9EURO</name>
<dbReference type="SUPFAM" id="SSF49777">
    <property type="entry name" value="PEBP-like"/>
    <property type="match status" value="1"/>
</dbReference>
<accession>A0A072NVC2</accession>